<evidence type="ECO:0000256" key="2">
    <source>
        <dbReference type="ARBA" id="ARBA00022649"/>
    </source>
</evidence>
<dbReference type="InterPro" id="IPR002483">
    <property type="entry name" value="PWI_dom"/>
</dbReference>
<feature type="domain" description="PWI" evidence="3">
    <location>
        <begin position="1"/>
        <end position="19"/>
    </location>
</feature>
<accession>A0A2N5Y2F8</accession>
<dbReference type="Gene3D" id="3.30.2310.20">
    <property type="entry name" value="RelE-like"/>
    <property type="match status" value="1"/>
</dbReference>
<dbReference type="OrthoDB" id="5570653at2"/>
<proteinExistence type="inferred from homology"/>
<keyword evidence="5" id="KW-1185">Reference proteome</keyword>
<evidence type="ECO:0000259" key="3">
    <source>
        <dbReference type="PROSITE" id="PS51025"/>
    </source>
</evidence>
<dbReference type="PANTHER" id="PTHR35601:SF1">
    <property type="entry name" value="TOXIN RELE"/>
    <property type="match status" value="1"/>
</dbReference>
<dbReference type="PANTHER" id="PTHR35601">
    <property type="entry name" value="TOXIN RELE"/>
    <property type="match status" value="1"/>
</dbReference>
<gene>
    <name evidence="4" type="ORF">CWI75_12190</name>
</gene>
<organism evidence="4 5">
    <name type="scientific">Kineobactrum sediminis</name>
    <dbReference type="NCBI Taxonomy" id="1905677"/>
    <lineage>
        <taxon>Bacteria</taxon>
        <taxon>Pseudomonadati</taxon>
        <taxon>Pseudomonadota</taxon>
        <taxon>Gammaproteobacteria</taxon>
        <taxon>Cellvibrionales</taxon>
        <taxon>Halieaceae</taxon>
        <taxon>Kineobactrum</taxon>
    </lineage>
</organism>
<name>A0A2N5Y2F8_9GAMM</name>
<dbReference type="Pfam" id="PF05016">
    <property type="entry name" value="ParE_toxin"/>
    <property type="match status" value="1"/>
</dbReference>
<reference evidence="5" key="1">
    <citation type="submission" date="2017-11" db="EMBL/GenBank/DDBJ databases">
        <title>The draft genome sequence of Chromatocurvus sp. F02.</title>
        <authorList>
            <person name="Du Z.-J."/>
            <person name="Chang Y.-Q."/>
        </authorList>
    </citation>
    <scope>NUCLEOTIDE SEQUENCE [LARGE SCALE GENOMIC DNA]</scope>
    <source>
        <strain evidence="5">F02</strain>
    </source>
</reference>
<dbReference type="InterPro" id="IPR007712">
    <property type="entry name" value="RelE/ParE_toxin"/>
</dbReference>
<sequence>MIISAIKALRSVPQKDLKRILAKIEGLAENPRPVGCEKLTEQERYRIRQGVYRIIYEVSDSVVTVPVVKIGHRRLVYQ</sequence>
<evidence type="ECO:0000313" key="5">
    <source>
        <dbReference type="Proteomes" id="UP000234845"/>
    </source>
</evidence>
<dbReference type="InterPro" id="IPR035093">
    <property type="entry name" value="RelE/ParE_toxin_dom_sf"/>
</dbReference>
<comment type="similarity">
    <text evidence="1">Belongs to the RelE toxin family.</text>
</comment>
<dbReference type="Proteomes" id="UP000234845">
    <property type="component" value="Unassembled WGS sequence"/>
</dbReference>
<dbReference type="AlphaFoldDB" id="A0A2N5Y2F8"/>
<protein>
    <submittedName>
        <fullName evidence="4">Type II toxin-antitoxin system mRNA interferase toxin, RelE/StbE family</fullName>
    </submittedName>
</protein>
<evidence type="ECO:0000313" key="4">
    <source>
        <dbReference type="EMBL" id="PLW82568.1"/>
    </source>
</evidence>
<keyword evidence="2" id="KW-1277">Toxin-antitoxin system</keyword>
<comment type="caution">
    <text evidence="4">The sequence shown here is derived from an EMBL/GenBank/DDBJ whole genome shotgun (WGS) entry which is preliminary data.</text>
</comment>
<dbReference type="EMBL" id="PKLZ01000008">
    <property type="protein sequence ID" value="PLW82568.1"/>
    <property type="molecule type" value="Genomic_DNA"/>
</dbReference>
<dbReference type="SUPFAM" id="SSF143011">
    <property type="entry name" value="RelE-like"/>
    <property type="match status" value="1"/>
</dbReference>
<evidence type="ECO:0000256" key="1">
    <source>
        <dbReference type="ARBA" id="ARBA00006226"/>
    </source>
</evidence>
<dbReference type="PROSITE" id="PS51025">
    <property type="entry name" value="PWI"/>
    <property type="match status" value="1"/>
</dbReference>